<reference evidence="1 2" key="2">
    <citation type="journal article" date="2017" name="Sci. Rep.">
        <title>Ant-infecting Ophiocordyceps genomes reveal a high diversity of potential behavioral manipulation genes and a possible major role for enterotoxins.</title>
        <authorList>
            <person name="de Bekker C."/>
            <person name="Ohm R.A."/>
            <person name="Evans H.C."/>
            <person name="Brachmann A."/>
            <person name="Hughes D.P."/>
        </authorList>
    </citation>
    <scope>NUCLEOTIDE SEQUENCE [LARGE SCALE GENOMIC DNA]</scope>
    <source>
        <strain evidence="1 2">SC16a</strain>
    </source>
</reference>
<dbReference type="Proteomes" id="UP000037136">
    <property type="component" value="Unassembled WGS sequence"/>
</dbReference>
<protein>
    <submittedName>
        <fullName evidence="1">Uncharacterized protein</fullName>
    </submittedName>
</protein>
<dbReference type="AlphaFoldDB" id="A0A2A9PAC9"/>
<reference evidence="1 2" key="1">
    <citation type="journal article" date="2015" name="BMC Genomics">
        <title>Gene expression during zombie ant biting behavior reflects the complexity underlying fungal parasitic behavioral manipulation.</title>
        <authorList>
            <person name="de Bekker C."/>
            <person name="Ohm R.A."/>
            <person name="Loreto R.G."/>
            <person name="Sebastian A."/>
            <person name="Albert I."/>
            <person name="Merrow M."/>
            <person name="Brachmann A."/>
            <person name="Hughes D.P."/>
        </authorList>
    </citation>
    <scope>NUCLEOTIDE SEQUENCE [LARGE SCALE GENOMIC DNA]</scope>
    <source>
        <strain evidence="1 2">SC16a</strain>
    </source>
</reference>
<dbReference type="EMBL" id="LAZP02000321">
    <property type="protein sequence ID" value="PFH58164.1"/>
    <property type="molecule type" value="Genomic_DNA"/>
</dbReference>
<gene>
    <name evidence="1" type="ORF">XA68_14087</name>
</gene>
<proteinExistence type="predicted"/>
<evidence type="ECO:0000313" key="1">
    <source>
        <dbReference type="EMBL" id="PFH58164.1"/>
    </source>
</evidence>
<accession>A0A2A9PAC9</accession>
<keyword evidence="2" id="KW-1185">Reference proteome</keyword>
<evidence type="ECO:0000313" key="2">
    <source>
        <dbReference type="Proteomes" id="UP000037136"/>
    </source>
</evidence>
<comment type="caution">
    <text evidence="1">The sequence shown here is derived from an EMBL/GenBank/DDBJ whole genome shotgun (WGS) entry which is preliminary data.</text>
</comment>
<name>A0A2A9PAC9_OPHUN</name>
<organism evidence="1 2">
    <name type="scientific">Ophiocordyceps unilateralis</name>
    <name type="common">Zombie-ant fungus</name>
    <name type="synonym">Torrubia unilateralis</name>
    <dbReference type="NCBI Taxonomy" id="268505"/>
    <lineage>
        <taxon>Eukaryota</taxon>
        <taxon>Fungi</taxon>
        <taxon>Dikarya</taxon>
        <taxon>Ascomycota</taxon>
        <taxon>Pezizomycotina</taxon>
        <taxon>Sordariomycetes</taxon>
        <taxon>Hypocreomycetidae</taxon>
        <taxon>Hypocreales</taxon>
        <taxon>Ophiocordycipitaceae</taxon>
        <taxon>Ophiocordyceps</taxon>
    </lineage>
</organism>
<sequence length="108" mass="12467">MSLPSHSGLWGCQVVILTTSSVYDDSIYHRRGNARGLCHDRSSTKQHNRLFLALSSRATLYRSLFHMPVLIRLIHQLLSFIIFSHCFDEDTELNKLSSRLTKTMMIFP</sequence>